<dbReference type="CDD" id="cd00882">
    <property type="entry name" value="Ras_like_GTPase"/>
    <property type="match status" value="1"/>
</dbReference>
<evidence type="ECO:0000313" key="3">
    <source>
        <dbReference type="Proteomes" id="UP000664882"/>
    </source>
</evidence>
<dbReference type="SUPFAM" id="SSF52540">
    <property type="entry name" value="P-loop containing nucleoside triphosphate hydrolases"/>
    <property type="match status" value="1"/>
</dbReference>
<comment type="caution">
    <text evidence="2">The sequence shown here is derived from an EMBL/GenBank/DDBJ whole genome shotgun (WGS) entry which is preliminary data.</text>
</comment>
<accession>A0ABS3NIB3</accession>
<protein>
    <submittedName>
        <fullName evidence="2">50S ribosome-binding GTPase</fullName>
    </submittedName>
</protein>
<name>A0ABS3NIB3_9GAMM</name>
<dbReference type="Pfam" id="PF01926">
    <property type="entry name" value="MMR_HSR1"/>
    <property type="match status" value="1"/>
</dbReference>
<gene>
    <name evidence="2" type="ORF">J3U76_11890</name>
</gene>
<dbReference type="InterPro" id="IPR027417">
    <property type="entry name" value="P-loop_NTPase"/>
</dbReference>
<dbReference type="InterPro" id="IPR006073">
    <property type="entry name" value="GTP-bd"/>
</dbReference>
<organism evidence="2 3">
    <name type="scientific">Oceanisphaera pacifica</name>
    <dbReference type="NCBI Taxonomy" id="2818389"/>
    <lineage>
        <taxon>Bacteria</taxon>
        <taxon>Pseudomonadati</taxon>
        <taxon>Pseudomonadota</taxon>
        <taxon>Gammaproteobacteria</taxon>
        <taxon>Aeromonadales</taxon>
        <taxon>Aeromonadaceae</taxon>
        <taxon>Oceanisphaera</taxon>
    </lineage>
</organism>
<dbReference type="EMBL" id="JAGDFX010000014">
    <property type="protein sequence ID" value="MBO1520318.1"/>
    <property type="molecule type" value="Genomic_DNA"/>
</dbReference>
<dbReference type="Gene3D" id="3.40.50.300">
    <property type="entry name" value="P-loop containing nucleotide triphosphate hydrolases"/>
    <property type="match status" value="1"/>
</dbReference>
<evidence type="ECO:0000313" key="2">
    <source>
        <dbReference type="EMBL" id="MBO1520318.1"/>
    </source>
</evidence>
<dbReference type="RefSeq" id="WP_208006194.1">
    <property type="nucleotide sequence ID" value="NZ_JAGDFX010000014.1"/>
</dbReference>
<proteinExistence type="predicted"/>
<dbReference type="Proteomes" id="UP000664882">
    <property type="component" value="Unassembled WGS sequence"/>
</dbReference>
<evidence type="ECO:0000259" key="1">
    <source>
        <dbReference type="Pfam" id="PF01926"/>
    </source>
</evidence>
<sequence>MAKPSDSSQTPEQPLPTLWLLGKTGAGKSSIIQALTGSSDAEVGNGFSPCTNTSFAYHFPQDKPLLRFLDTRGLGEAHYDPSEDIRLCQRQSHVLLVVAKIEEQEQSAVLEVLRHIRKQKQIKQVLLVCTAVNTMPDADKSRLLAYHQEAFEKAWGSALTSIEVDFDCDSQTYYQREQLVAAITKMMPLVGLMLNKKEHASQEEQAFLQVKNEVLWYATGASFTDLFPLVGLVSVPAMQAKMLHSLAKHYEVPWNTRGFAELIGVLGTSFSTQYGVKLGARQLVKLIPVYGQTLGAATAAAVSFGTTYGLGRAACYYFYRKSRGETVNTQDIQQLYKDAFELGKKVAPHE</sequence>
<reference evidence="2 3" key="1">
    <citation type="submission" date="2021-03" db="EMBL/GenBank/DDBJ databases">
        <title>Oceanisphaera sp. nov., isolated from the intestine.</title>
        <authorList>
            <person name="Zhao L.-H."/>
            <person name="Shi L.-F."/>
        </authorList>
    </citation>
    <scope>NUCLEOTIDE SEQUENCE [LARGE SCALE GENOMIC DNA]</scope>
    <source>
        <strain evidence="2 3">DM8</strain>
    </source>
</reference>
<keyword evidence="3" id="KW-1185">Reference proteome</keyword>
<feature type="domain" description="G" evidence="1">
    <location>
        <begin position="20"/>
        <end position="128"/>
    </location>
</feature>